<evidence type="ECO:0000313" key="10">
    <source>
        <dbReference type="Proteomes" id="UP001209654"/>
    </source>
</evidence>
<keyword evidence="6" id="KW-1133">Transmembrane helix</keyword>
<dbReference type="Gene3D" id="2.60.40.1220">
    <property type="match status" value="1"/>
</dbReference>
<sequence>MKSIPAAARYLLAALLAAAVVLFPAAAAQAHDELAGHAPEQGEKLDKMPEEVTLDFTGVPVALGSVVQVMDSAGTDWADGDVQIQDKRVTQPVKDGAPAGSYTVNWRVVSSDSHPIEGTFGFTVGAGSTPGASTAPGAGAGTPQPLETGEANQAEEPGTEVAGQSVPWSVVVMAAVLVVLAVVIGVMAKRRLGRGEE</sequence>
<evidence type="ECO:0000256" key="6">
    <source>
        <dbReference type="SAM" id="Phobius"/>
    </source>
</evidence>
<gene>
    <name evidence="9" type="ORF">AHIS1636_25280</name>
</gene>
<comment type="caution">
    <text evidence="9">The sequence shown here is derived from an EMBL/GenBank/DDBJ whole genome shotgun (WGS) entry which is preliminary data.</text>
</comment>
<feature type="signal peptide" evidence="7">
    <location>
        <begin position="1"/>
        <end position="30"/>
    </location>
</feature>
<evidence type="ECO:0000256" key="4">
    <source>
        <dbReference type="ARBA" id="ARBA00023008"/>
    </source>
</evidence>
<keyword evidence="3 7" id="KW-0732">Signal</keyword>
<evidence type="ECO:0000256" key="2">
    <source>
        <dbReference type="ARBA" id="ARBA00022723"/>
    </source>
</evidence>
<dbReference type="InterPro" id="IPR014756">
    <property type="entry name" value="Ig_E-set"/>
</dbReference>
<feature type="domain" description="CopC" evidence="8">
    <location>
        <begin position="31"/>
        <end position="124"/>
    </location>
</feature>
<dbReference type="RefSeq" id="WP_264796186.1">
    <property type="nucleotide sequence ID" value="NZ_BRVS01000012.1"/>
</dbReference>
<evidence type="ECO:0000256" key="7">
    <source>
        <dbReference type="SAM" id="SignalP"/>
    </source>
</evidence>
<organism evidence="9 10">
    <name type="scientific">Arthrobacter mangrovi</name>
    <dbReference type="NCBI Taxonomy" id="2966350"/>
    <lineage>
        <taxon>Bacteria</taxon>
        <taxon>Bacillati</taxon>
        <taxon>Actinomycetota</taxon>
        <taxon>Actinomycetes</taxon>
        <taxon>Micrococcales</taxon>
        <taxon>Micrococcaceae</taxon>
        <taxon>Arthrobacter</taxon>
    </lineage>
</organism>
<keyword evidence="4" id="KW-0186">Copper</keyword>
<name>A0ABQ5MVS6_9MICC</name>
<evidence type="ECO:0000256" key="3">
    <source>
        <dbReference type="ARBA" id="ARBA00022729"/>
    </source>
</evidence>
<evidence type="ECO:0000313" key="9">
    <source>
        <dbReference type="EMBL" id="GLB68086.1"/>
    </source>
</evidence>
<feature type="chain" id="PRO_5047086853" description="CopC domain-containing protein" evidence="7">
    <location>
        <begin position="31"/>
        <end position="197"/>
    </location>
</feature>
<accession>A0ABQ5MVS6</accession>
<feature type="compositionally biased region" description="Low complexity" evidence="5">
    <location>
        <begin position="125"/>
        <end position="143"/>
    </location>
</feature>
<dbReference type="InterPro" id="IPR032694">
    <property type="entry name" value="CopC/D"/>
</dbReference>
<evidence type="ECO:0000259" key="8">
    <source>
        <dbReference type="Pfam" id="PF04234"/>
    </source>
</evidence>
<dbReference type="Pfam" id="PF04234">
    <property type="entry name" value="CopC"/>
    <property type="match status" value="1"/>
</dbReference>
<keyword evidence="6" id="KW-0812">Transmembrane</keyword>
<evidence type="ECO:0000256" key="5">
    <source>
        <dbReference type="SAM" id="MobiDB-lite"/>
    </source>
</evidence>
<keyword evidence="6" id="KW-0472">Membrane</keyword>
<comment type="subcellular location">
    <subcellularLocation>
        <location evidence="1">Cell envelope</location>
    </subcellularLocation>
</comment>
<keyword evidence="2" id="KW-0479">Metal-binding</keyword>
<dbReference type="SUPFAM" id="SSF81296">
    <property type="entry name" value="E set domains"/>
    <property type="match status" value="1"/>
</dbReference>
<dbReference type="PANTHER" id="PTHR34820">
    <property type="entry name" value="INNER MEMBRANE PROTEIN YEBZ"/>
    <property type="match status" value="1"/>
</dbReference>
<evidence type="ECO:0000256" key="1">
    <source>
        <dbReference type="ARBA" id="ARBA00004196"/>
    </source>
</evidence>
<dbReference type="EMBL" id="BRVS01000012">
    <property type="protein sequence ID" value="GLB68086.1"/>
    <property type="molecule type" value="Genomic_DNA"/>
</dbReference>
<reference evidence="9 10" key="1">
    <citation type="journal article" date="2023" name="Int. J. Syst. Evol. Microbiol.">
        <title>Arthrobacter mangrovi sp. nov., an actinobacterium isolated from the rhizosphere of a mangrove.</title>
        <authorList>
            <person name="Hamada M."/>
            <person name="Saitou S."/>
            <person name="Enomoto N."/>
            <person name="Nanri K."/>
            <person name="Hidaka K."/>
            <person name="Miura T."/>
            <person name="Tamura T."/>
        </authorList>
    </citation>
    <scope>NUCLEOTIDE SEQUENCE [LARGE SCALE GENOMIC DNA]</scope>
    <source>
        <strain evidence="9 10">NBRC 112813</strain>
    </source>
</reference>
<feature type="region of interest" description="Disordered" evidence="5">
    <location>
        <begin position="125"/>
        <end position="162"/>
    </location>
</feature>
<dbReference type="PANTHER" id="PTHR34820:SF4">
    <property type="entry name" value="INNER MEMBRANE PROTEIN YEBZ"/>
    <property type="match status" value="1"/>
</dbReference>
<dbReference type="InterPro" id="IPR014755">
    <property type="entry name" value="Cu-Rt/internalin_Ig-like"/>
</dbReference>
<keyword evidence="10" id="KW-1185">Reference proteome</keyword>
<dbReference type="Proteomes" id="UP001209654">
    <property type="component" value="Unassembled WGS sequence"/>
</dbReference>
<proteinExistence type="predicted"/>
<dbReference type="InterPro" id="IPR007348">
    <property type="entry name" value="CopC_dom"/>
</dbReference>
<feature type="transmembrane region" description="Helical" evidence="6">
    <location>
        <begin position="166"/>
        <end position="188"/>
    </location>
</feature>
<protein>
    <recommendedName>
        <fullName evidence="8">CopC domain-containing protein</fullName>
    </recommendedName>
</protein>